<reference evidence="2 3" key="1">
    <citation type="submission" date="2018-03" db="EMBL/GenBank/DDBJ databases">
        <title>Draft genome sequence of Rohu Carp (Labeo rohita).</title>
        <authorList>
            <person name="Das P."/>
            <person name="Kushwaha B."/>
            <person name="Joshi C.G."/>
            <person name="Kumar D."/>
            <person name="Nagpure N.S."/>
            <person name="Sahoo L."/>
            <person name="Das S.P."/>
            <person name="Bit A."/>
            <person name="Patnaik S."/>
            <person name="Meher P.K."/>
            <person name="Jayasankar P."/>
            <person name="Koringa P.G."/>
            <person name="Patel N.V."/>
            <person name="Hinsu A.T."/>
            <person name="Kumar R."/>
            <person name="Pandey M."/>
            <person name="Agarwal S."/>
            <person name="Srivastava S."/>
            <person name="Singh M."/>
            <person name="Iquebal M.A."/>
            <person name="Jaiswal S."/>
            <person name="Angadi U.B."/>
            <person name="Kumar N."/>
            <person name="Raza M."/>
            <person name="Shah T.M."/>
            <person name="Rai A."/>
            <person name="Jena J.K."/>
        </authorList>
    </citation>
    <scope>NUCLEOTIDE SEQUENCE [LARGE SCALE GENOMIC DNA]</scope>
    <source>
        <strain evidence="2">DASCIFA01</strain>
        <tissue evidence="2">Testis</tissue>
    </source>
</reference>
<organism evidence="2 3">
    <name type="scientific">Labeo rohita</name>
    <name type="common">Indian major carp</name>
    <name type="synonym">Cyprinus rohita</name>
    <dbReference type="NCBI Taxonomy" id="84645"/>
    <lineage>
        <taxon>Eukaryota</taxon>
        <taxon>Metazoa</taxon>
        <taxon>Chordata</taxon>
        <taxon>Craniata</taxon>
        <taxon>Vertebrata</taxon>
        <taxon>Euteleostomi</taxon>
        <taxon>Actinopterygii</taxon>
        <taxon>Neopterygii</taxon>
        <taxon>Teleostei</taxon>
        <taxon>Ostariophysi</taxon>
        <taxon>Cypriniformes</taxon>
        <taxon>Cyprinidae</taxon>
        <taxon>Labeoninae</taxon>
        <taxon>Labeonini</taxon>
        <taxon>Labeo</taxon>
    </lineage>
</organism>
<evidence type="ECO:0000313" key="2">
    <source>
        <dbReference type="EMBL" id="RXN03947.1"/>
    </source>
</evidence>
<feature type="region of interest" description="Disordered" evidence="1">
    <location>
        <begin position="1"/>
        <end position="78"/>
    </location>
</feature>
<feature type="compositionally biased region" description="Basic and acidic residues" evidence="1">
    <location>
        <begin position="52"/>
        <end position="78"/>
    </location>
</feature>
<dbReference type="Proteomes" id="UP000290572">
    <property type="component" value="Unassembled WGS sequence"/>
</dbReference>
<protein>
    <submittedName>
        <fullName evidence="2">Uncharacterized protein</fullName>
    </submittedName>
</protein>
<comment type="caution">
    <text evidence="2">The sequence shown here is derived from an EMBL/GenBank/DDBJ whole genome shotgun (WGS) entry which is preliminary data.</text>
</comment>
<proteinExistence type="predicted"/>
<sequence length="138" mass="15356">MRPKAQQKTGCCSCGPHPVQGPIKPVIRKNMMGKIGHDKRRLGGGLQAERQSNQEKDGKSRKESAKWDGGNKGDEEVQRRIAFLSQKRLVKRKPESSGNGDRFVHTDALHAAGAMCHGRSTQRRKQREMSHSSGFVEP</sequence>
<name>A0A498LDY4_LABRO</name>
<accession>A0A498LDY4</accession>
<dbReference type="EMBL" id="QBIY01013466">
    <property type="protein sequence ID" value="RXN03947.1"/>
    <property type="molecule type" value="Genomic_DNA"/>
</dbReference>
<feature type="region of interest" description="Disordered" evidence="1">
    <location>
        <begin position="114"/>
        <end position="138"/>
    </location>
</feature>
<dbReference type="AlphaFoldDB" id="A0A498LDY4"/>
<keyword evidence="3" id="KW-1185">Reference proteome</keyword>
<feature type="compositionally biased region" description="Polar residues" evidence="1">
    <location>
        <begin position="1"/>
        <end position="10"/>
    </location>
</feature>
<gene>
    <name evidence="2" type="ORF">ROHU_034271</name>
</gene>
<evidence type="ECO:0000313" key="3">
    <source>
        <dbReference type="Proteomes" id="UP000290572"/>
    </source>
</evidence>
<evidence type="ECO:0000256" key="1">
    <source>
        <dbReference type="SAM" id="MobiDB-lite"/>
    </source>
</evidence>